<dbReference type="PANTHER" id="PTHR47829:SF1">
    <property type="entry name" value="HAD FAMILY PHOSPHATASE"/>
    <property type="match status" value="1"/>
</dbReference>
<dbReference type="SFLD" id="SFLDG01129">
    <property type="entry name" value="C1.5:_HAD__Beta-PGM__Phosphata"/>
    <property type="match status" value="1"/>
</dbReference>
<dbReference type="InterPro" id="IPR024771">
    <property type="entry name" value="SUZ"/>
</dbReference>
<dbReference type="EMBL" id="BQKY01000002">
    <property type="protein sequence ID" value="GJN87721.1"/>
    <property type="molecule type" value="Genomic_DNA"/>
</dbReference>
<dbReference type="InterPro" id="IPR006439">
    <property type="entry name" value="HAD-SF_hydro_IA"/>
</dbReference>
<dbReference type="CDD" id="cd02603">
    <property type="entry name" value="HAD_sEH-N_like"/>
    <property type="match status" value="1"/>
</dbReference>
<dbReference type="Proteomes" id="UP001342314">
    <property type="component" value="Unassembled WGS sequence"/>
</dbReference>
<feature type="compositionally biased region" description="Low complexity" evidence="1">
    <location>
        <begin position="91"/>
        <end position="104"/>
    </location>
</feature>
<dbReference type="InterPro" id="IPR036412">
    <property type="entry name" value="HAD-like_sf"/>
</dbReference>
<feature type="compositionally biased region" description="Polar residues" evidence="1">
    <location>
        <begin position="429"/>
        <end position="439"/>
    </location>
</feature>
<dbReference type="GO" id="GO:0003676">
    <property type="term" value="F:nucleic acid binding"/>
    <property type="evidence" value="ECO:0007669"/>
    <property type="project" value="InterPro"/>
</dbReference>
<feature type="compositionally biased region" description="Pro residues" evidence="1">
    <location>
        <begin position="640"/>
        <end position="652"/>
    </location>
</feature>
<dbReference type="InterPro" id="IPR023214">
    <property type="entry name" value="HAD_sf"/>
</dbReference>
<proteinExistence type="predicted"/>
<reference evidence="3 4" key="1">
    <citation type="submission" date="2021-12" db="EMBL/GenBank/DDBJ databases">
        <title>High titer production of polyol ester of fatty acids by Rhodotorula paludigena BS15 towards product separation-free biomass refinery.</title>
        <authorList>
            <person name="Mano J."/>
            <person name="Ono H."/>
            <person name="Tanaka T."/>
            <person name="Naito K."/>
            <person name="Sushida H."/>
            <person name="Ike M."/>
            <person name="Tokuyasu K."/>
            <person name="Kitaoka M."/>
        </authorList>
    </citation>
    <scope>NUCLEOTIDE SEQUENCE [LARGE SCALE GENOMIC DNA]</scope>
    <source>
        <strain evidence="3 4">BS15</strain>
    </source>
</reference>
<feature type="region of interest" description="Disordered" evidence="1">
    <location>
        <begin position="129"/>
        <end position="155"/>
    </location>
</feature>
<feature type="compositionally biased region" description="Polar residues" evidence="1">
    <location>
        <begin position="522"/>
        <end position="537"/>
    </location>
</feature>
<dbReference type="NCBIfam" id="TIGR01509">
    <property type="entry name" value="HAD-SF-IA-v3"/>
    <property type="match status" value="1"/>
</dbReference>
<feature type="compositionally biased region" description="Pro residues" evidence="1">
    <location>
        <begin position="309"/>
        <end position="324"/>
    </location>
</feature>
<dbReference type="PANTHER" id="PTHR47829">
    <property type="entry name" value="HYDROLASE, PUTATIVE (AFU_ORTHOLOGUE AFUA_1G12880)-RELATED"/>
    <property type="match status" value="1"/>
</dbReference>
<feature type="compositionally biased region" description="Low complexity" evidence="1">
    <location>
        <begin position="407"/>
        <end position="428"/>
    </location>
</feature>
<feature type="region of interest" description="Disordered" evidence="1">
    <location>
        <begin position="272"/>
        <end position="329"/>
    </location>
</feature>
<evidence type="ECO:0000259" key="2">
    <source>
        <dbReference type="PROSITE" id="PS51673"/>
    </source>
</evidence>
<feature type="compositionally biased region" description="Pro residues" evidence="1">
    <location>
        <begin position="545"/>
        <end position="565"/>
    </location>
</feature>
<dbReference type="Pfam" id="PF00702">
    <property type="entry name" value="Hydrolase"/>
    <property type="match status" value="1"/>
</dbReference>
<dbReference type="InterPro" id="IPR023198">
    <property type="entry name" value="PGP-like_dom2"/>
</dbReference>
<feature type="region of interest" description="Disordered" evidence="1">
    <location>
        <begin position="91"/>
        <end position="117"/>
    </location>
</feature>
<name>A0AAV5G5D2_9BASI</name>
<dbReference type="SUPFAM" id="SSF82708">
    <property type="entry name" value="R3H domain"/>
    <property type="match status" value="1"/>
</dbReference>
<feature type="compositionally biased region" description="Low complexity" evidence="1">
    <location>
        <begin position="290"/>
        <end position="308"/>
    </location>
</feature>
<gene>
    <name evidence="3" type="ORF">Rhopal_000676-T1</name>
</gene>
<dbReference type="Gene3D" id="3.40.50.1000">
    <property type="entry name" value="HAD superfamily/HAD-like"/>
    <property type="match status" value="1"/>
</dbReference>
<dbReference type="Pfam" id="PF12752">
    <property type="entry name" value="SUZ"/>
    <property type="match status" value="1"/>
</dbReference>
<keyword evidence="4" id="KW-1185">Reference proteome</keyword>
<dbReference type="SFLD" id="SFLDS00003">
    <property type="entry name" value="Haloacid_Dehalogenase"/>
    <property type="match status" value="1"/>
</dbReference>
<dbReference type="Gene3D" id="1.10.150.240">
    <property type="entry name" value="Putative phosphatase, domain 2"/>
    <property type="match status" value="1"/>
</dbReference>
<dbReference type="GO" id="GO:0016791">
    <property type="term" value="F:phosphatase activity"/>
    <property type="evidence" value="ECO:0007669"/>
    <property type="project" value="UniProtKB-ARBA"/>
</dbReference>
<sequence length="1042" mass="109149">MSRLPLAPPHFQPGLNSYQRLLIHRLADMFGITREVEAAPPALWNAGMINPATGQPQGVVVLVKSEASAPHPVFKILPRASASRAVSSAASSIAGEEDGSSSAGTGSGKGKGRRDLTLEEREAAYKEARERIFNQPDVERSAPAPPSAASSVAGEDTASVQSLGYGITRPSSAGSTFSRSSAALSVSGQRPPPSLASDSSAAMKPGIATFHQTPQAMYSGMRPPPSFDPTSGTWTYSQAAAPEYPYYQPHFSGPSPPASAYPYASPSPYTPPPQPMFEASPPVAPHAAWSRGLPSPALSSSSGCSLQHPFPPFHAPPAATPPAPASIASTAGSSDAGYLMRFPEGAVVTPGGSVVGPPAPYATVAGSASLRSMSSASVGSSASRVARAGSAVGASSMRRLSQSTTHSLGSVSAFSSSADAASRKSPSATGDSPETSQGGRSDAGSSTGGSESAASAGADARKRGRQTTIVGGRPGSDSAERDDGEGYEDGLTKTPSSLHPSLPAKPSWVAAAAQAERPPLAKTSSGSGPSRNGQNASPQQHILLPSPPPPPPVGAAQPKLPPYPAPLSSGIAPPPSFFGSQQPYGGPSAYPGLQQVNVPPPPPPMSPANGAPWLRSSAPVSPYGTAPSDFPPLGVTQPFYPTPPPSLPPHGYPPAWQSHAAAGPPPAHPGLAHAPTQQAFSAGSPAPAPDDLMTMPDMRRPPPRSTQLFDPNKPLAQQQGAAWFAKPDDDLRGPSASPLSLFRTFIPPSLRSKRLEMVYKAVVFDIGGVVVGSPVAAIGQAEQRWGLPPHWINVFISRFELTGSPALQAMGEQGPFQRFERSEISQDEFYRDFGRRLSDVDKGNEAYKAYCRGARIDCPPLPTNVQIDGKEDYYAQLWAMMMDPALEPDEVVVTAINRLRASRRYKVAALTNNFAPEGHTPARHRPSPPYTHPISAAELRKALRATGQEEEDAKGAGNDVLKSLFDEYVESKPDPRFFQVVLDRLGVKAEETIFLDDIPHNLAAAAKMGFKTIRVRHGRSREAVQELEKALDMDLTAPLSKL</sequence>
<dbReference type="InterPro" id="IPR052898">
    <property type="entry name" value="ACAD10-like"/>
</dbReference>
<dbReference type="SUPFAM" id="SSF56784">
    <property type="entry name" value="HAD-like"/>
    <property type="match status" value="1"/>
</dbReference>
<dbReference type="InterPro" id="IPR036867">
    <property type="entry name" value="R3H_dom_sf"/>
</dbReference>
<organism evidence="3 4">
    <name type="scientific">Rhodotorula paludigena</name>
    <dbReference type="NCBI Taxonomy" id="86838"/>
    <lineage>
        <taxon>Eukaryota</taxon>
        <taxon>Fungi</taxon>
        <taxon>Dikarya</taxon>
        <taxon>Basidiomycota</taxon>
        <taxon>Pucciniomycotina</taxon>
        <taxon>Microbotryomycetes</taxon>
        <taxon>Sporidiobolales</taxon>
        <taxon>Sporidiobolaceae</taxon>
        <taxon>Rhodotorula</taxon>
    </lineage>
</organism>
<evidence type="ECO:0000313" key="4">
    <source>
        <dbReference type="Proteomes" id="UP001342314"/>
    </source>
</evidence>
<feature type="compositionally biased region" description="Low complexity" evidence="1">
    <location>
        <begin position="442"/>
        <end position="458"/>
    </location>
</feature>
<comment type="caution">
    <text evidence="3">The sequence shown here is derived from an EMBL/GenBank/DDBJ whole genome shotgun (WGS) entry which is preliminary data.</text>
</comment>
<feature type="region of interest" description="Disordered" evidence="1">
    <location>
        <begin position="391"/>
        <end position="672"/>
    </location>
</feature>
<evidence type="ECO:0000313" key="3">
    <source>
        <dbReference type="EMBL" id="GJN87721.1"/>
    </source>
</evidence>
<feature type="compositionally biased region" description="Basic and acidic residues" evidence="1">
    <location>
        <begin position="129"/>
        <end position="140"/>
    </location>
</feature>
<evidence type="ECO:0000256" key="1">
    <source>
        <dbReference type="SAM" id="MobiDB-lite"/>
    </source>
</evidence>
<dbReference type="PROSITE" id="PS51673">
    <property type="entry name" value="SUZ"/>
    <property type="match status" value="1"/>
</dbReference>
<protein>
    <recommendedName>
        <fullName evidence="2">SUZ domain-containing protein</fullName>
    </recommendedName>
</protein>
<dbReference type="Gene3D" id="3.30.1370.50">
    <property type="entry name" value="R3H-like domain"/>
    <property type="match status" value="1"/>
</dbReference>
<accession>A0AAV5G5D2</accession>
<dbReference type="AlphaFoldDB" id="A0AAV5G5D2"/>
<feature type="domain" description="SUZ" evidence="2">
    <location>
        <begin position="54"/>
        <end position="137"/>
    </location>
</feature>